<sequence>MPKSNTVSGKYALHTDLEVVKGKYHECCKFAKEHEHFSLVSASIALRTVSLLIDGKSEANEDNAKLVEEKGVPRQGFNNFLHFLHWFGILSELFSRHTGAERALLLKLAVGSLCQCKQIYRETGDSVWLERAKSCKQDIELWTPESSSSHNFAHKLLLLEAEEQYSTGKFNQAKQLHTNGINIAHNNMFINEEALAYQLAAQFYLAIGAMNSSLEHFRLANEKYQTWGACEKARKLLEFVNETFGQ</sequence>
<organism evidence="1 2">
    <name type="scientific">Cyclotella atomus</name>
    <dbReference type="NCBI Taxonomy" id="382360"/>
    <lineage>
        <taxon>Eukaryota</taxon>
        <taxon>Sar</taxon>
        <taxon>Stramenopiles</taxon>
        <taxon>Ochrophyta</taxon>
        <taxon>Bacillariophyta</taxon>
        <taxon>Coscinodiscophyceae</taxon>
        <taxon>Thalassiosirophycidae</taxon>
        <taxon>Stephanodiscales</taxon>
        <taxon>Stephanodiscaceae</taxon>
        <taxon>Cyclotella</taxon>
    </lineage>
</organism>
<dbReference type="PANTHER" id="PTHR43642">
    <property type="entry name" value="HYBRID SIGNAL TRANSDUCTION HISTIDINE KINASE G"/>
    <property type="match status" value="1"/>
</dbReference>
<comment type="caution">
    <text evidence="1">The sequence shown here is derived from an EMBL/GenBank/DDBJ whole genome shotgun (WGS) entry which is preliminary data.</text>
</comment>
<gene>
    <name evidence="1" type="ORF">ACHAWO_007697</name>
</gene>
<dbReference type="InterPro" id="IPR053159">
    <property type="entry name" value="Hybrid_Histidine_Kinase"/>
</dbReference>
<accession>A0ABD3N853</accession>
<protein>
    <submittedName>
        <fullName evidence="1">Uncharacterized protein</fullName>
    </submittedName>
</protein>
<proteinExistence type="predicted"/>
<dbReference type="PANTHER" id="PTHR43642:SF1">
    <property type="entry name" value="HYBRID SIGNAL TRANSDUCTION HISTIDINE KINASE G"/>
    <property type="match status" value="1"/>
</dbReference>
<dbReference type="Proteomes" id="UP001530400">
    <property type="component" value="Unassembled WGS sequence"/>
</dbReference>
<reference evidence="1 2" key="1">
    <citation type="submission" date="2024-10" db="EMBL/GenBank/DDBJ databases">
        <title>Updated reference genomes for cyclostephanoid diatoms.</title>
        <authorList>
            <person name="Roberts W.R."/>
            <person name="Alverson A.J."/>
        </authorList>
    </citation>
    <scope>NUCLEOTIDE SEQUENCE [LARGE SCALE GENOMIC DNA]</scope>
    <source>
        <strain evidence="1 2">AJA010-31</strain>
    </source>
</reference>
<evidence type="ECO:0000313" key="1">
    <source>
        <dbReference type="EMBL" id="KAL3771809.1"/>
    </source>
</evidence>
<keyword evidence="2" id="KW-1185">Reference proteome</keyword>
<dbReference type="InterPro" id="IPR011990">
    <property type="entry name" value="TPR-like_helical_dom_sf"/>
</dbReference>
<name>A0ABD3N853_9STRA</name>
<dbReference type="SUPFAM" id="SSF48452">
    <property type="entry name" value="TPR-like"/>
    <property type="match status" value="1"/>
</dbReference>
<dbReference type="AlphaFoldDB" id="A0ABD3N853"/>
<dbReference type="EMBL" id="JALLPJ020001280">
    <property type="protein sequence ID" value="KAL3771809.1"/>
    <property type="molecule type" value="Genomic_DNA"/>
</dbReference>
<evidence type="ECO:0000313" key="2">
    <source>
        <dbReference type="Proteomes" id="UP001530400"/>
    </source>
</evidence>